<dbReference type="SMART" id="SM00382">
    <property type="entry name" value="AAA"/>
    <property type="match status" value="1"/>
</dbReference>
<dbReference type="Gene3D" id="3.40.50.300">
    <property type="entry name" value="P-loop containing nucleotide triphosphate hydrolases"/>
    <property type="match status" value="1"/>
</dbReference>
<dbReference type="InterPro" id="IPR003593">
    <property type="entry name" value="AAA+_ATPase"/>
</dbReference>
<evidence type="ECO:0000313" key="15">
    <source>
        <dbReference type="Proteomes" id="UP000035331"/>
    </source>
</evidence>
<gene>
    <name evidence="14" type="ORF">MCM1_2986</name>
</gene>
<dbReference type="AlphaFoldDB" id="A0A0G3CLI0"/>
<dbReference type="RefSeq" id="WP_048177033.1">
    <property type="nucleotide sequence ID" value="NZ_CP008746.1"/>
</dbReference>
<proteinExistence type="predicted"/>
<sequence length="335" mass="37540">MKPHSRSTLLERNKSLERNPLLERNVLLEVRDLEVSFQGLETVNVLSGISFLIKDNETLALVGETGCGKSVVAHTIMNLLPPESRVKGNIEFRGKNLLGMHEREMAKIRGKEIAIIFQNPSIALNPVYSIGHQLAEPIYVHQREKKKTALSRVALALKRMGFANFFECMNYYPSWCSGGMNQRFLIAASTILNPALLIADEPSKGLDKKCIVELEAELGNLKMERNSALLLISHDLEFVQRLADRIAVMYAGEIVEIADPSSLFENPLHPYTRGLLNSLPEKGFIPIPGFSPSLSSLPSGCRFHPRCPLREKRCTQIHPEIKETGQRTVRCFLSP</sequence>
<dbReference type="InterPro" id="IPR050388">
    <property type="entry name" value="ABC_Ni/Peptide_Import"/>
</dbReference>
<comment type="catalytic activity">
    <reaction evidence="12">
        <text>Ni(2+)(out) + ATP + H2O = Ni(2+)(in) + ADP + phosphate + H(+)</text>
        <dbReference type="Rhea" id="RHEA:15557"/>
        <dbReference type="ChEBI" id="CHEBI:15377"/>
        <dbReference type="ChEBI" id="CHEBI:15378"/>
        <dbReference type="ChEBI" id="CHEBI:30616"/>
        <dbReference type="ChEBI" id="CHEBI:43474"/>
        <dbReference type="ChEBI" id="CHEBI:49786"/>
        <dbReference type="ChEBI" id="CHEBI:456216"/>
        <dbReference type="EC" id="7.2.2.11"/>
    </reaction>
    <physiologicalReaction direction="left-to-right" evidence="12">
        <dbReference type="Rhea" id="RHEA:15558"/>
    </physiologicalReaction>
</comment>
<comment type="subunit">
    <text evidence="9">The complex is composed of two ATP-binding proteins (NikD and NikE), two transmembrane proteins (NikB and NikC) and a solute-binding protein (NikA).</text>
</comment>
<dbReference type="SUPFAM" id="SSF52540">
    <property type="entry name" value="P-loop containing nucleoside triphosphate hydrolases"/>
    <property type="match status" value="1"/>
</dbReference>
<reference evidence="15" key="1">
    <citation type="submission" date="2014-06" db="EMBL/GenBank/DDBJ databases">
        <title>The complete genome sequence of Methanosarcina barkeri CM1.</title>
        <authorList>
            <consortium name="Pastoral Greenhouse Gas Research Consortium"/>
            <person name="Lambie S.C."/>
            <person name="Leahy S.C."/>
            <person name="Kelly W.J."/>
            <person name="Li D."/>
            <person name="Reilly K."/>
            <person name="Attwood G.T."/>
            <person name="Altermann E."/>
        </authorList>
    </citation>
    <scope>NUCLEOTIDE SEQUENCE [LARGE SCALE GENOMIC DNA]</scope>
    <source>
        <strain evidence="15">CM1</strain>
    </source>
</reference>
<keyword evidence="3" id="KW-1003">Cell membrane</keyword>
<evidence type="ECO:0000256" key="2">
    <source>
        <dbReference type="ARBA" id="ARBA00022448"/>
    </source>
</evidence>
<protein>
    <recommendedName>
        <fullName evidence="11">Nickel import system ATP-binding protein NikD</fullName>
        <ecNumber evidence="10">7.2.2.11</ecNumber>
    </recommendedName>
</protein>
<dbReference type="Pfam" id="PF08352">
    <property type="entry name" value="oligo_HPY"/>
    <property type="match status" value="1"/>
</dbReference>
<keyword evidence="8" id="KW-0472">Membrane</keyword>
<keyword evidence="4" id="KW-0547">Nucleotide-binding</keyword>
<evidence type="ECO:0000256" key="8">
    <source>
        <dbReference type="ARBA" id="ARBA00023136"/>
    </source>
</evidence>
<evidence type="ECO:0000256" key="7">
    <source>
        <dbReference type="ARBA" id="ARBA00023065"/>
    </source>
</evidence>
<keyword evidence="5 14" id="KW-0067">ATP-binding</keyword>
<evidence type="ECO:0000313" key="14">
    <source>
        <dbReference type="EMBL" id="AKJ39982.1"/>
    </source>
</evidence>
<keyword evidence="6" id="KW-1278">Translocase</keyword>
<organism evidence="14 15">
    <name type="scientific">Methanosarcina barkeri CM1</name>
    <dbReference type="NCBI Taxonomy" id="796385"/>
    <lineage>
        <taxon>Archaea</taxon>
        <taxon>Methanobacteriati</taxon>
        <taxon>Methanobacteriota</taxon>
        <taxon>Stenosarchaea group</taxon>
        <taxon>Methanomicrobia</taxon>
        <taxon>Methanosarcinales</taxon>
        <taxon>Methanosarcinaceae</taxon>
        <taxon>Methanosarcina</taxon>
    </lineage>
</organism>
<dbReference type="GO" id="GO:0005886">
    <property type="term" value="C:plasma membrane"/>
    <property type="evidence" value="ECO:0007669"/>
    <property type="project" value="UniProtKB-SubCell"/>
</dbReference>
<dbReference type="GO" id="GO:0005524">
    <property type="term" value="F:ATP binding"/>
    <property type="evidence" value="ECO:0007669"/>
    <property type="project" value="UniProtKB-KW"/>
</dbReference>
<dbReference type="EMBL" id="CP008746">
    <property type="protein sequence ID" value="AKJ39982.1"/>
    <property type="molecule type" value="Genomic_DNA"/>
</dbReference>
<dbReference type="PATRIC" id="fig|796385.3.peg.3655"/>
<keyword evidence="7" id="KW-0406">Ion transport</keyword>
<dbReference type="CDD" id="cd03257">
    <property type="entry name" value="ABC_NikE_OppD_transporters"/>
    <property type="match status" value="1"/>
</dbReference>
<evidence type="ECO:0000256" key="12">
    <source>
        <dbReference type="ARBA" id="ARBA00048610"/>
    </source>
</evidence>
<dbReference type="PANTHER" id="PTHR43297:SF13">
    <property type="entry name" value="NICKEL ABC TRANSPORTER, ATP-BINDING PROTEIN"/>
    <property type="match status" value="1"/>
</dbReference>
<evidence type="ECO:0000259" key="13">
    <source>
        <dbReference type="PROSITE" id="PS50893"/>
    </source>
</evidence>
<dbReference type="InterPro" id="IPR013563">
    <property type="entry name" value="Oligopep_ABC_C"/>
</dbReference>
<dbReference type="GO" id="GO:0016887">
    <property type="term" value="F:ATP hydrolysis activity"/>
    <property type="evidence" value="ECO:0007669"/>
    <property type="project" value="InterPro"/>
</dbReference>
<evidence type="ECO:0000256" key="10">
    <source>
        <dbReference type="ARBA" id="ARBA00039098"/>
    </source>
</evidence>
<dbReference type="NCBIfam" id="TIGR01727">
    <property type="entry name" value="oligo_HPY"/>
    <property type="match status" value="1"/>
</dbReference>
<dbReference type="GeneID" id="24886694"/>
<evidence type="ECO:0000256" key="4">
    <source>
        <dbReference type="ARBA" id="ARBA00022741"/>
    </source>
</evidence>
<keyword evidence="2" id="KW-0813">Transport</keyword>
<accession>A0A0G3CLI0</accession>
<dbReference type="GO" id="GO:0015413">
    <property type="term" value="F:ABC-type nickel transporter activity"/>
    <property type="evidence" value="ECO:0007669"/>
    <property type="project" value="UniProtKB-EC"/>
</dbReference>
<reference evidence="14 15" key="2">
    <citation type="journal article" date="2015" name="Stand. Genomic Sci.">
        <title>The complete genome sequence of the rumen methanogen Methanosarcina barkeri CM1.</title>
        <authorList>
            <person name="Lambie S.C."/>
            <person name="Kelly W.J."/>
            <person name="Leahy S.C."/>
            <person name="Li D."/>
            <person name="Reilly K."/>
            <person name="McAllister T.A."/>
            <person name="Valle E.R."/>
            <person name="Attwood G.T."/>
            <person name="Altermann E."/>
        </authorList>
    </citation>
    <scope>NUCLEOTIDE SEQUENCE [LARGE SCALE GENOMIC DNA]</scope>
    <source>
        <strain evidence="14 15">CM1</strain>
    </source>
</reference>
<evidence type="ECO:0000256" key="11">
    <source>
        <dbReference type="ARBA" id="ARBA00044143"/>
    </source>
</evidence>
<evidence type="ECO:0000256" key="3">
    <source>
        <dbReference type="ARBA" id="ARBA00022475"/>
    </source>
</evidence>
<evidence type="ECO:0000256" key="5">
    <source>
        <dbReference type="ARBA" id="ARBA00022840"/>
    </source>
</evidence>
<dbReference type="GO" id="GO:0015833">
    <property type="term" value="P:peptide transport"/>
    <property type="evidence" value="ECO:0007669"/>
    <property type="project" value="InterPro"/>
</dbReference>
<name>A0A0G3CLI0_METBA</name>
<dbReference type="InterPro" id="IPR027417">
    <property type="entry name" value="P-loop_NTPase"/>
</dbReference>
<evidence type="ECO:0000256" key="1">
    <source>
        <dbReference type="ARBA" id="ARBA00004202"/>
    </source>
</evidence>
<evidence type="ECO:0000256" key="6">
    <source>
        <dbReference type="ARBA" id="ARBA00022967"/>
    </source>
</evidence>
<evidence type="ECO:0000256" key="9">
    <source>
        <dbReference type="ARBA" id="ARBA00038669"/>
    </source>
</evidence>
<dbReference type="EC" id="7.2.2.11" evidence="10"/>
<feature type="domain" description="ABC transporter" evidence="13">
    <location>
        <begin position="30"/>
        <end position="276"/>
    </location>
</feature>
<dbReference type="Proteomes" id="UP000035331">
    <property type="component" value="Chromosome"/>
</dbReference>
<dbReference type="Pfam" id="PF00005">
    <property type="entry name" value="ABC_tran"/>
    <property type="match status" value="1"/>
</dbReference>
<dbReference type="PROSITE" id="PS50893">
    <property type="entry name" value="ABC_TRANSPORTER_2"/>
    <property type="match status" value="1"/>
</dbReference>
<dbReference type="PANTHER" id="PTHR43297">
    <property type="entry name" value="OLIGOPEPTIDE TRANSPORT ATP-BINDING PROTEIN APPD"/>
    <property type="match status" value="1"/>
</dbReference>
<dbReference type="InterPro" id="IPR003439">
    <property type="entry name" value="ABC_transporter-like_ATP-bd"/>
</dbReference>
<comment type="subcellular location">
    <subcellularLocation>
        <location evidence="1">Cell membrane</location>
        <topology evidence="1">Peripheral membrane protein</topology>
    </subcellularLocation>
</comment>